<evidence type="ECO:0000259" key="3">
    <source>
        <dbReference type="PROSITE" id="PS50941"/>
    </source>
</evidence>
<dbReference type="Pfam" id="PF00187">
    <property type="entry name" value="Chitin_bind_1"/>
    <property type="match status" value="1"/>
</dbReference>
<feature type="disulfide bond" evidence="2">
    <location>
        <begin position="37"/>
        <end position="49"/>
    </location>
</feature>
<dbReference type="InterPro" id="IPR001002">
    <property type="entry name" value="Chitin-bd_1"/>
</dbReference>
<proteinExistence type="predicted"/>
<reference evidence="4 5" key="2">
    <citation type="submission" date="2016-08" db="EMBL/GenBank/DDBJ databases">
        <title>Pervasive Adenine N6-methylation of Active Genes in Fungi.</title>
        <authorList>
            <consortium name="DOE Joint Genome Institute"/>
            <person name="Mondo S.J."/>
            <person name="Dannebaum R.O."/>
            <person name="Kuo R.C."/>
            <person name="Labutti K."/>
            <person name="Haridas S."/>
            <person name="Kuo A."/>
            <person name="Salamov A."/>
            <person name="Ahrendt S.R."/>
            <person name="Lipzen A."/>
            <person name="Sullivan W."/>
            <person name="Andreopoulos W.B."/>
            <person name="Clum A."/>
            <person name="Lindquist E."/>
            <person name="Daum C."/>
            <person name="Ramamoorthy G.K."/>
            <person name="Gryganskyi A."/>
            <person name="Culley D."/>
            <person name="Magnuson J.K."/>
            <person name="James T.Y."/>
            <person name="O'Malley M.A."/>
            <person name="Stajich J.E."/>
            <person name="Spatafora J.W."/>
            <person name="Visel A."/>
            <person name="Grigoriev I.V."/>
        </authorList>
    </citation>
    <scope>NUCLEOTIDE SEQUENCE [LARGE SCALE GENOMIC DNA]</scope>
    <source>
        <strain evidence="4 5">S4</strain>
    </source>
</reference>
<keyword evidence="2" id="KW-1015">Disulfide bond</keyword>
<feature type="disulfide bond" evidence="2">
    <location>
        <begin position="42"/>
        <end position="56"/>
    </location>
</feature>
<evidence type="ECO:0000313" key="4">
    <source>
        <dbReference type="EMBL" id="ORX80126.1"/>
    </source>
</evidence>
<sequence>MITQGEFSKHHTIFNTNVTLKVLPISKDQCGPGIAVCAEGLCCSKYGWCGDSIEYCGTGCQSEFGNCDGQEKTTTLNTTTPNTTTTT</sequence>
<dbReference type="InterPro" id="IPR018371">
    <property type="entry name" value="Chitin-binding_1_CS"/>
</dbReference>
<evidence type="ECO:0000313" key="5">
    <source>
        <dbReference type="Proteomes" id="UP000193944"/>
    </source>
</evidence>
<dbReference type="PRINTS" id="PR00451">
    <property type="entry name" value="CHITINBINDNG"/>
</dbReference>
<dbReference type="EMBL" id="MCFG01000154">
    <property type="protein sequence ID" value="ORX80126.1"/>
    <property type="molecule type" value="Genomic_DNA"/>
</dbReference>
<name>A0A1Y1X429_9FUNG</name>
<protein>
    <recommendedName>
        <fullName evidence="3">Chitin-binding type-1 domain-containing protein</fullName>
    </recommendedName>
</protein>
<dbReference type="Proteomes" id="UP000193944">
    <property type="component" value="Unassembled WGS sequence"/>
</dbReference>
<dbReference type="SUPFAM" id="SSF57016">
    <property type="entry name" value="Plant lectins/antimicrobial peptides"/>
    <property type="match status" value="1"/>
</dbReference>
<dbReference type="STRING" id="1754192.A0A1Y1X429"/>
<evidence type="ECO:0000256" key="1">
    <source>
        <dbReference type="ARBA" id="ARBA00022669"/>
    </source>
</evidence>
<dbReference type="OrthoDB" id="2139884at2759"/>
<evidence type="ECO:0000256" key="2">
    <source>
        <dbReference type="PROSITE-ProRule" id="PRU00261"/>
    </source>
</evidence>
<reference evidence="4 5" key="1">
    <citation type="submission" date="2016-08" db="EMBL/GenBank/DDBJ databases">
        <title>A Parts List for Fungal Cellulosomes Revealed by Comparative Genomics.</title>
        <authorList>
            <consortium name="DOE Joint Genome Institute"/>
            <person name="Haitjema C.H."/>
            <person name="Gilmore S.P."/>
            <person name="Henske J.K."/>
            <person name="Solomon K.V."/>
            <person name="De Groot R."/>
            <person name="Kuo A."/>
            <person name="Mondo S.J."/>
            <person name="Salamov A.A."/>
            <person name="Labutti K."/>
            <person name="Zhao Z."/>
            <person name="Chiniquy J."/>
            <person name="Barry K."/>
            <person name="Brewer H.M."/>
            <person name="Purvine S.O."/>
            <person name="Wright A.T."/>
            <person name="Boxma B."/>
            <person name="Van Alen T."/>
            <person name="Hackstein J.H."/>
            <person name="Baker S.E."/>
            <person name="Grigoriev I.V."/>
            <person name="O'Malley M.A."/>
        </authorList>
    </citation>
    <scope>NUCLEOTIDE SEQUENCE [LARGE SCALE GENOMIC DNA]</scope>
    <source>
        <strain evidence="4 5">S4</strain>
    </source>
</reference>
<dbReference type="AlphaFoldDB" id="A0A1Y1X429"/>
<dbReference type="InterPro" id="IPR036861">
    <property type="entry name" value="Endochitinase-like_sf"/>
</dbReference>
<dbReference type="SMART" id="SM00270">
    <property type="entry name" value="ChtBD1"/>
    <property type="match status" value="1"/>
</dbReference>
<dbReference type="CDD" id="cd00035">
    <property type="entry name" value="ChtBD1"/>
    <property type="match status" value="1"/>
</dbReference>
<dbReference type="GO" id="GO:0008061">
    <property type="term" value="F:chitin binding"/>
    <property type="evidence" value="ECO:0007669"/>
    <property type="project" value="UniProtKB-UniRule"/>
</dbReference>
<gene>
    <name evidence="4" type="ORF">BCR32DRAFT_280786</name>
</gene>
<keyword evidence="5" id="KW-1185">Reference proteome</keyword>
<comment type="caution">
    <text evidence="4">The sequence shown here is derived from an EMBL/GenBank/DDBJ whole genome shotgun (WGS) entry which is preliminary data.</text>
</comment>
<feature type="domain" description="Chitin-binding type-1" evidence="3">
    <location>
        <begin position="27"/>
        <end position="69"/>
    </location>
</feature>
<accession>A0A1Y1X429</accession>
<dbReference type="PROSITE" id="PS50941">
    <property type="entry name" value="CHIT_BIND_I_2"/>
    <property type="match status" value="1"/>
</dbReference>
<comment type="caution">
    <text evidence="2">Lacks conserved residue(s) required for the propagation of feature annotation.</text>
</comment>
<organism evidence="4 5">
    <name type="scientific">Anaeromyces robustus</name>
    <dbReference type="NCBI Taxonomy" id="1754192"/>
    <lineage>
        <taxon>Eukaryota</taxon>
        <taxon>Fungi</taxon>
        <taxon>Fungi incertae sedis</taxon>
        <taxon>Chytridiomycota</taxon>
        <taxon>Chytridiomycota incertae sedis</taxon>
        <taxon>Neocallimastigomycetes</taxon>
        <taxon>Neocallimastigales</taxon>
        <taxon>Neocallimastigaceae</taxon>
        <taxon>Anaeromyces</taxon>
    </lineage>
</organism>
<keyword evidence="1 2" id="KW-0147">Chitin-binding</keyword>
<dbReference type="Gene3D" id="3.30.60.10">
    <property type="entry name" value="Endochitinase-like"/>
    <property type="match status" value="1"/>
</dbReference>
<dbReference type="PROSITE" id="PS00026">
    <property type="entry name" value="CHIT_BIND_I_1"/>
    <property type="match status" value="1"/>
</dbReference>